<evidence type="ECO:0000259" key="1">
    <source>
        <dbReference type="PROSITE" id="PS51186"/>
    </source>
</evidence>
<keyword evidence="2" id="KW-0808">Transferase</keyword>
<dbReference type="InterPro" id="IPR000182">
    <property type="entry name" value="GNAT_dom"/>
</dbReference>
<protein>
    <submittedName>
        <fullName evidence="2">GNAT family N-acetyltransferase</fullName>
        <ecNumber evidence="2">2.3.-.-</ecNumber>
    </submittedName>
</protein>
<dbReference type="RefSeq" id="WP_378050944.1">
    <property type="nucleotide sequence ID" value="NZ_JBHMDN010000031.1"/>
</dbReference>
<dbReference type="PANTHER" id="PTHR43792">
    <property type="entry name" value="GNAT FAMILY, PUTATIVE (AFU_ORTHOLOGUE AFUA_3G00765)-RELATED-RELATED"/>
    <property type="match status" value="1"/>
</dbReference>
<dbReference type="Gene3D" id="3.40.630.30">
    <property type="match status" value="1"/>
</dbReference>
<dbReference type="GO" id="GO:0016746">
    <property type="term" value="F:acyltransferase activity"/>
    <property type="evidence" value="ECO:0007669"/>
    <property type="project" value="UniProtKB-KW"/>
</dbReference>
<dbReference type="EMBL" id="JBHTAI010000026">
    <property type="protein sequence ID" value="MFC7152805.1"/>
    <property type="molecule type" value="Genomic_DNA"/>
</dbReference>
<keyword evidence="2" id="KW-0012">Acyltransferase</keyword>
<evidence type="ECO:0000313" key="3">
    <source>
        <dbReference type="Proteomes" id="UP001596378"/>
    </source>
</evidence>
<name>A0ABW2FL55_9BACL</name>
<accession>A0ABW2FL55</accession>
<organism evidence="2 3">
    <name type="scientific">Cohnella cellulosilytica</name>
    <dbReference type="NCBI Taxonomy" id="986710"/>
    <lineage>
        <taxon>Bacteria</taxon>
        <taxon>Bacillati</taxon>
        <taxon>Bacillota</taxon>
        <taxon>Bacilli</taxon>
        <taxon>Bacillales</taxon>
        <taxon>Paenibacillaceae</taxon>
        <taxon>Cohnella</taxon>
    </lineage>
</organism>
<dbReference type="SUPFAM" id="SSF55729">
    <property type="entry name" value="Acyl-CoA N-acyltransferases (Nat)"/>
    <property type="match status" value="1"/>
</dbReference>
<keyword evidence="3" id="KW-1185">Reference proteome</keyword>
<gene>
    <name evidence="2" type="ORF">ACFQMJ_30070</name>
</gene>
<dbReference type="Proteomes" id="UP001596378">
    <property type="component" value="Unassembled WGS sequence"/>
</dbReference>
<evidence type="ECO:0000313" key="2">
    <source>
        <dbReference type="EMBL" id="MFC7152805.1"/>
    </source>
</evidence>
<dbReference type="Pfam" id="PF13302">
    <property type="entry name" value="Acetyltransf_3"/>
    <property type="match status" value="1"/>
</dbReference>
<dbReference type="PANTHER" id="PTHR43792:SF16">
    <property type="entry name" value="N-ACETYLTRANSFERASE DOMAIN-CONTAINING PROTEIN"/>
    <property type="match status" value="1"/>
</dbReference>
<dbReference type="PROSITE" id="PS51186">
    <property type="entry name" value="GNAT"/>
    <property type="match status" value="1"/>
</dbReference>
<sequence length="179" mass="21358">MVKNLFIETKRLIIRPYNLSDLEPSYRLMQDKELYRFLEFDVLSYEEYQGLFRWLLESYEVSYEEEFKYSFAVILKETGQVIGWCGIGILEFSKPDKEVYYLIGKEHWGRGYAFEAMQSFVKYCLENLGQQRVVAKVDPENIASKKIIEKLGFHFERVIEGLPEEFSHCHGEWLYSLSR</sequence>
<comment type="caution">
    <text evidence="2">The sequence shown here is derived from an EMBL/GenBank/DDBJ whole genome shotgun (WGS) entry which is preliminary data.</text>
</comment>
<dbReference type="EC" id="2.3.-.-" evidence="2"/>
<reference evidence="3" key="1">
    <citation type="journal article" date="2019" name="Int. J. Syst. Evol. Microbiol.">
        <title>The Global Catalogue of Microorganisms (GCM) 10K type strain sequencing project: providing services to taxonomists for standard genome sequencing and annotation.</title>
        <authorList>
            <consortium name="The Broad Institute Genomics Platform"/>
            <consortium name="The Broad Institute Genome Sequencing Center for Infectious Disease"/>
            <person name="Wu L."/>
            <person name="Ma J."/>
        </authorList>
    </citation>
    <scope>NUCLEOTIDE SEQUENCE [LARGE SCALE GENOMIC DNA]</scope>
    <source>
        <strain evidence="3">KCTC 12907</strain>
    </source>
</reference>
<feature type="domain" description="N-acetyltransferase" evidence="1">
    <location>
        <begin position="24"/>
        <end position="179"/>
    </location>
</feature>
<dbReference type="InterPro" id="IPR051531">
    <property type="entry name" value="N-acetyltransferase"/>
</dbReference>
<proteinExistence type="predicted"/>
<dbReference type="InterPro" id="IPR016181">
    <property type="entry name" value="Acyl_CoA_acyltransferase"/>
</dbReference>